<dbReference type="InterPro" id="IPR038584">
    <property type="entry name" value="Ribosomal_bL33_sf"/>
</dbReference>
<dbReference type="HAMAP" id="MF_00294">
    <property type="entry name" value="Ribosomal_bL33"/>
    <property type="match status" value="1"/>
</dbReference>
<evidence type="ECO:0000256" key="2">
    <source>
        <dbReference type="ARBA" id="ARBA00022980"/>
    </source>
</evidence>
<dbReference type="GO" id="GO:1990904">
    <property type="term" value="C:ribonucleoprotein complex"/>
    <property type="evidence" value="ECO:0007669"/>
    <property type="project" value="UniProtKB-KW"/>
</dbReference>
<comment type="similarity">
    <text evidence="1 5">Belongs to the bacterial ribosomal protein bL33 family.</text>
</comment>
<keyword evidence="3 5" id="KW-0687">Ribonucleoprotein</keyword>
<dbReference type="GO" id="GO:0005840">
    <property type="term" value="C:ribosome"/>
    <property type="evidence" value="ECO:0007669"/>
    <property type="project" value="UniProtKB-KW"/>
</dbReference>
<protein>
    <recommendedName>
        <fullName evidence="4 5">Large ribosomal subunit protein bL33</fullName>
    </recommendedName>
</protein>
<dbReference type="GO" id="GO:0006412">
    <property type="term" value="P:translation"/>
    <property type="evidence" value="ECO:0007669"/>
    <property type="project" value="UniProtKB-UniRule"/>
</dbReference>
<dbReference type="Gene3D" id="2.20.28.120">
    <property type="entry name" value="Ribosomal protein L33"/>
    <property type="match status" value="1"/>
</dbReference>
<evidence type="ECO:0000313" key="7">
    <source>
        <dbReference type="Proteomes" id="UP000824081"/>
    </source>
</evidence>
<dbReference type="NCBIfam" id="NF001764">
    <property type="entry name" value="PRK00504.1"/>
    <property type="match status" value="1"/>
</dbReference>
<keyword evidence="2 5" id="KW-0689">Ribosomal protein</keyword>
<evidence type="ECO:0000313" key="6">
    <source>
        <dbReference type="EMBL" id="HIU58981.1"/>
    </source>
</evidence>
<dbReference type="Pfam" id="PF00471">
    <property type="entry name" value="Ribosomal_L33"/>
    <property type="match status" value="1"/>
</dbReference>
<reference evidence="6" key="2">
    <citation type="journal article" date="2021" name="PeerJ">
        <title>Extensive microbial diversity within the chicken gut microbiome revealed by metagenomics and culture.</title>
        <authorList>
            <person name="Gilroy R."/>
            <person name="Ravi A."/>
            <person name="Getino M."/>
            <person name="Pursley I."/>
            <person name="Horton D.L."/>
            <person name="Alikhan N.F."/>
            <person name="Baker D."/>
            <person name="Gharbi K."/>
            <person name="Hall N."/>
            <person name="Watson M."/>
            <person name="Adriaenssens E.M."/>
            <person name="Foster-Nyarko E."/>
            <person name="Jarju S."/>
            <person name="Secka A."/>
            <person name="Antonio M."/>
            <person name="Oren A."/>
            <person name="Chaudhuri R.R."/>
            <person name="La Ragione R."/>
            <person name="Hildebrand F."/>
            <person name="Pallen M.J."/>
        </authorList>
    </citation>
    <scope>NUCLEOTIDE SEQUENCE</scope>
    <source>
        <strain evidence="6">11687</strain>
    </source>
</reference>
<dbReference type="GO" id="GO:0005737">
    <property type="term" value="C:cytoplasm"/>
    <property type="evidence" value="ECO:0007669"/>
    <property type="project" value="UniProtKB-ARBA"/>
</dbReference>
<sequence length="54" mass="6428">MATKTARAKITFECTECKHRNYDSLKNKKNDPDRLVLKKYCPFCKKHTEHKEAK</sequence>
<dbReference type="PROSITE" id="PS00582">
    <property type="entry name" value="RIBOSOMAL_L33"/>
    <property type="match status" value="1"/>
</dbReference>
<evidence type="ECO:0000256" key="3">
    <source>
        <dbReference type="ARBA" id="ARBA00023274"/>
    </source>
</evidence>
<dbReference type="GO" id="GO:0003735">
    <property type="term" value="F:structural constituent of ribosome"/>
    <property type="evidence" value="ECO:0007669"/>
    <property type="project" value="InterPro"/>
</dbReference>
<dbReference type="EMBL" id="DVMZ01000070">
    <property type="protein sequence ID" value="HIU58981.1"/>
    <property type="molecule type" value="Genomic_DNA"/>
</dbReference>
<dbReference type="Proteomes" id="UP000824081">
    <property type="component" value="Unassembled WGS sequence"/>
</dbReference>
<dbReference type="PANTHER" id="PTHR43168">
    <property type="entry name" value="50S RIBOSOMAL PROTEIN L33, CHLOROPLASTIC"/>
    <property type="match status" value="1"/>
</dbReference>
<dbReference type="NCBIfam" id="TIGR01023">
    <property type="entry name" value="rpmG_bact"/>
    <property type="match status" value="1"/>
</dbReference>
<dbReference type="InterPro" id="IPR018264">
    <property type="entry name" value="Ribosomal_bL33_CS"/>
</dbReference>
<accession>A0A9D1MEX2</accession>
<dbReference type="AlphaFoldDB" id="A0A9D1MEX2"/>
<dbReference type="InterPro" id="IPR011332">
    <property type="entry name" value="Ribosomal_zn-bd"/>
</dbReference>
<reference evidence="6" key="1">
    <citation type="submission" date="2020-10" db="EMBL/GenBank/DDBJ databases">
        <authorList>
            <person name="Gilroy R."/>
        </authorList>
    </citation>
    <scope>NUCLEOTIDE SEQUENCE</scope>
    <source>
        <strain evidence="6">11687</strain>
    </source>
</reference>
<gene>
    <name evidence="5 6" type="primary">rpmG</name>
    <name evidence="6" type="ORF">IAC57_02655</name>
</gene>
<proteinExistence type="inferred from homology"/>
<evidence type="ECO:0000256" key="1">
    <source>
        <dbReference type="ARBA" id="ARBA00007596"/>
    </source>
</evidence>
<evidence type="ECO:0000256" key="4">
    <source>
        <dbReference type="ARBA" id="ARBA00035176"/>
    </source>
</evidence>
<dbReference type="PANTHER" id="PTHR43168:SF2">
    <property type="entry name" value="LARGE RIBOSOMAL SUBUNIT PROTEIN BL33C"/>
    <property type="match status" value="1"/>
</dbReference>
<evidence type="ECO:0000256" key="5">
    <source>
        <dbReference type="HAMAP-Rule" id="MF_00294"/>
    </source>
</evidence>
<name>A0A9D1MEX2_9FIRM</name>
<comment type="caution">
    <text evidence="6">The sequence shown here is derived from an EMBL/GenBank/DDBJ whole genome shotgun (WGS) entry which is preliminary data.</text>
</comment>
<organism evidence="6 7">
    <name type="scientific">Candidatus Scatosoma pullistercoris</name>
    <dbReference type="NCBI Taxonomy" id="2840934"/>
    <lineage>
        <taxon>Bacteria</taxon>
        <taxon>Bacillati</taxon>
        <taxon>Bacillota</taxon>
        <taxon>Clostridia</taxon>
        <taxon>Candidatus Scatosoma</taxon>
    </lineage>
</organism>
<dbReference type="InterPro" id="IPR001705">
    <property type="entry name" value="Ribosomal_bL33"/>
</dbReference>
<dbReference type="NCBIfam" id="NF001860">
    <property type="entry name" value="PRK00595.1"/>
    <property type="match status" value="1"/>
</dbReference>
<dbReference type="SUPFAM" id="SSF57829">
    <property type="entry name" value="Zn-binding ribosomal proteins"/>
    <property type="match status" value="1"/>
</dbReference>